<dbReference type="Proteomes" id="UP000271590">
    <property type="component" value="Unassembled WGS sequence"/>
</dbReference>
<comment type="caution">
    <text evidence="1">The sequence shown here is derived from an EMBL/GenBank/DDBJ whole genome shotgun (WGS) entry which is preliminary data.</text>
</comment>
<reference evidence="1 2" key="1">
    <citation type="submission" date="2018-11" db="EMBL/GenBank/DDBJ databases">
        <title>The genome of Variovorax sp T529.</title>
        <authorList>
            <person name="Gao J."/>
        </authorList>
    </citation>
    <scope>NUCLEOTIDE SEQUENCE [LARGE SCALE GENOMIC DNA]</scope>
    <source>
        <strain evidence="1 2">T529</strain>
    </source>
</reference>
<dbReference type="AlphaFoldDB" id="A0A3P3DZS9"/>
<sequence>MNSPKVLLLLLIVALLAWGFKFGGQLPKAYHARSCRGRDWRRAFPAATKHEIREFLSFFVGAFAYNDREKLKLAPTDEIRKLYRAQYPSRVQPDAMELETLARELGRMHGLELEALWKDNLTLGELFSRTLERRAAAK</sequence>
<name>A0A3P3DZS9_9BURK</name>
<proteinExistence type="predicted"/>
<evidence type="ECO:0000313" key="1">
    <source>
        <dbReference type="EMBL" id="RRH79740.1"/>
    </source>
</evidence>
<gene>
    <name evidence="1" type="ORF">EH244_31665</name>
</gene>
<protein>
    <submittedName>
        <fullName evidence="1">Uncharacterized protein</fullName>
    </submittedName>
</protein>
<dbReference type="EMBL" id="RQXU01000047">
    <property type="protein sequence ID" value="RRH79740.1"/>
    <property type="molecule type" value="Genomic_DNA"/>
</dbReference>
<evidence type="ECO:0000313" key="2">
    <source>
        <dbReference type="Proteomes" id="UP000271590"/>
    </source>
</evidence>
<accession>A0A3P3DZS9</accession>
<organism evidence="1 2">
    <name type="scientific">Variovorax beijingensis</name>
    <dbReference type="NCBI Taxonomy" id="2496117"/>
    <lineage>
        <taxon>Bacteria</taxon>
        <taxon>Pseudomonadati</taxon>
        <taxon>Pseudomonadota</taxon>
        <taxon>Betaproteobacteria</taxon>
        <taxon>Burkholderiales</taxon>
        <taxon>Comamonadaceae</taxon>
        <taxon>Variovorax</taxon>
    </lineage>
</organism>
<dbReference type="RefSeq" id="WP_124962242.1">
    <property type="nucleotide sequence ID" value="NZ_RQXU01000047.1"/>
</dbReference>